<sequence>MVFRTIRRLALASAAVTLAPACMGAQQPPLASVADAPAPSYVALADLVIESPVVVDATISSTTRIKGAEAADVPPGFVRYYVEADVAALIRGPGAIPPRIGYVLDAPLGPGGKQPRYKKARVLLFARPVPGNPGQVQLVGPEAQRAWSPALDALTRRIAGDVLAADAPPVVTGIGNAFHVPGSLPGEGETQVFLTTQDNRPVSLNILRRPGEQRRWAVALSEIVDDAAAPPARDTLLWYRLACGLPRSLPARSLQAMEPADADLAREDYQFVLQQLGPCARSGQ</sequence>
<dbReference type="Proteomes" id="UP000197290">
    <property type="component" value="Unassembled WGS sequence"/>
</dbReference>
<dbReference type="RefSeq" id="WP_245829062.1">
    <property type="nucleotide sequence ID" value="NZ_NBBI01000001.1"/>
</dbReference>
<accession>A0A245ZVT5</accession>
<proteinExistence type="predicted"/>
<dbReference type="AlphaFoldDB" id="A0A245ZVT5"/>
<reference evidence="2 3" key="1">
    <citation type="submission" date="2017-03" db="EMBL/GenBank/DDBJ databases">
        <title>Genome sequence of Sphingomonas dokdonensis DSM 21029.</title>
        <authorList>
            <person name="Poehlein A."/>
            <person name="Wuebbeler J.H."/>
            <person name="Steinbuechel A."/>
            <person name="Daniel R."/>
        </authorList>
    </citation>
    <scope>NUCLEOTIDE SEQUENCE [LARGE SCALE GENOMIC DNA]</scope>
    <source>
        <strain evidence="2 3">DSM 21029</strain>
    </source>
</reference>
<keyword evidence="3" id="KW-1185">Reference proteome</keyword>
<comment type="caution">
    <text evidence="2">The sequence shown here is derived from an EMBL/GenBank/DDBJ whole genome shotgun (WGS) entry which is preliminary data.</text>
</comment>
<gene>
    <name evidence="2" type="ORF">SPDO_07290</name>
</gene>
<dbReference type="EMBL" id="NBBI01000001">
    <property type="protein sequence ID" value="OWK33840.1"/>
    <property type="molecule type" value="Genomic_DNA"/>
</dbReference>
<evidence type="ECO:0000256" key="1">
    <source>
        <dbReference type="SAM" id="SignalP"/>
    </source>
</evidence>
<evidence type="ECO:0000313" key="2">
    <source>
        <dbReference type="EMBL" id="OWK33840.1"/>
    </source>
</evidence>
<protein>
    <submittedName>
        <fullName evidence="2">Uncharacterized protein</fullName>
    </submittedName>
</protein>
<feature type="signal peptide" evidence="1">
    <location>
        <begin position="1"/>
        <end position="24"/>
    </location>
</feature>
<evidence type="ECO:0000313" key="3">
    <source>
        <dbReference type="Proteomes" id="UP000197290"/>
    </source>
</evidence>
<feature type="chain" id="PRO_5012264172" evidence="1">
    <location>
        <begin position="25"/>
        <end position="284"/>
    </location>
</feature>
<keyword evidence="1" id="KW-0732">Signal</keyword>
<organism evidence="2 3">
    <name type="scientific">Sphingomonas dokdonensis</name>
    <dbReference type="NCBI Taxonomy" id="344880"/>
    <lineage>
        <taxon>Bacteria</taxon>
        <taxon>Pseudomonadati</taxon>
        <taxon>Pseudomonadota</taxon>
        <taxon>Alphaproteobacteria</taxon>
        <taxon>Sphingomonadales</taxon>
        <taxon>Sphingomonadaceae</taxon>
        <taxon>Sphingomonas</taxon>
    </lineage>
</organism>
<name>A0A245ZVT5_9SPHN</name>